<keyword evidence="2" id="KW-1185">Reference proteome</keyword>
<reference evidence="2" key="1">
    <citation type="submission" date="2017-01" db="EMBL/GenBank/DDBJ databases">
        <authorList>
            <person name="Varghese N."/>
            <person name="Submissions S."/>
        </authorList>
    </citation>
    <scope>NUCLEOTIDE SEQUENCE [LARGE SCALE GENOMIC DNA]</scope>
    <source>
        <strain evidence="2">ATCC 12950</strain>
    </source>
</reference>
<dbReference type="EMBL" id="FTNI01000029">
    <property type="protein sequence ID" value="SIS12126.1"/>
    <property type="molecule type" value="Genomic_DNA"/>
</dbReference>
<protein>
    <submittedName>
        <fullName evidence="1">Uncharacterized protein</fullName>
    </submittedName>
</protein>
<dbReference type="RefSeq" id="WP_083744732.1">
    <property type="nucleotide sequence ID" value="NZ_FTNI01000029.1"/>
</dbReference>
<accession>A0A1N7GHY0</accession>
<dbReference type="AlphaFoldDB" id="A0A1N7GHY0"/>
<dbReference type="STRING" id="58117.SAMN05421833_12929"/>
<evidence type="ECO:0000313" key="2">
    <source>
        <dbReference type="Proteomes" id="UP000186096"/>
    </source>
</evidence>
<dbReference type="Proteomes" id="UP000186096">
    <property type="component" value="Unassembled WGS sequence"/>
</dbReference>
<organism evidence="1 2">
    <name type="scientific">Microbispora rosea</name>
    <dbReference type="NCBI Taxonomy" id="58117"/>
    <lineage>
        <taxon>Bacteria</taxon>
        <taxon>Bacillati</taxon>
        <taxon>Actinomycetota</taxon>
        <taxon>Actinomycetes</taxon>
        <taxon>Streptosporangiales</taxon>
        <taxon>Streptosporangiaceae</taxon>
        <taxon>Microbispora</taxon>
    </lineage>
</organism>
<gene>
    <name evidence="1" type="ORF">SAMN05421833_12929</name>
</gene>
<evidence type="ECO:0000313" key="1">
    <source>
        <dbReference type="EMBL" id="SIS12126.1"/>
    </source>
</evidence>
<name>A0A1N7GHY0_9ACTN</name>
<sequence length="66" mass="7005">MLSRYRRLDDTAPSLVVFRTRLGLSVVDAAGGVDTSDGRAEPTTLTIRAVAADDGYAARDVLNHTG</sequence>
<proteinExistence type="predicted"/>